<name>A0A127FCW1_STEDE</name>
<dbReference type="InterPro" id="IPR003737">
    <property type="entry name" value="GlcNAc_PI_deacetylase-related"/>
</dbReference>
<dbReference type="PANTHER" id="PTHR12993">
    <property type="entry name" value="N-ACETYLGLUCOSAMINYL-PHOSPHATIDYLINOSITOL DE-N-ACETYLASE-RELATED"/>
    <property type="match status" value="1"/>
</dbReference>
<dbReference type="STRING" id="465721.ACG33_10065"/>
<protein>
    <submittedName>
        <fullName evidence="1">GlcNAc-PI de-N-acetylase</fullName>
    </submittedName>
</protein>
<dbReference type="InterPro" id="IPR024078">
    <property type="entry name" value="LmbE-like_dom_sf"/>
</dbReference>
<evidence type="ECO:0000313" key="1">
    <source>
        <dbReference type="EMBL" id="AMN47435.1"/>
    </source>
</evidence>
<dbReference type="Pfam" id="PF02585">
    <property type="entry name" value="PIG-L"/>
    <property type="match status" value="1"/>
</dbReference>
<dbReference type="RefSeq" id="WP_210399004.1">
    <property type="nucleotide sequence ID" value="NZ_CP011971.1"/>
</dbReference>
<evidence type="ECO:0000313" key="2">
    <source>
        <dbReference type="Proteomes" id="UP000070250"/>
    </source>
</evidence>
<dbReference type="Gene3D" id="3.40.50.10320">
    <property type="entry name" value="LmbE-like"/>
    <property type="match status" value="1"/>
</dbReference>
<dbReference type="EMBL" id="CP011971">
    <property type="protein sequence ID" value="AMN47435.1"/>
    <property type="molecule type" value="Genomic_DNA"/>
</dbReference>
<dbReference type="PANTHER" id="PTHR12993:SF30">
    <property type="entry name" value="N-ACETYL-ALPHA-D-GLUCOSAMINYL L-MALATE DEACETYLASE 1"/>
    <property type="match status" value="1"/>
</dbReference>
<dbReference type="Proteomes" id="UP000070250">
    <property type="component" value="Chromosome"/>
</dbReference>
<accession>A0A127FCW1</accession>
<sequence length="220" mass="25128">MLDLIPALRGRGALRVLCVGAHCDDIEIGCGATLLALQERAGRVQIDWAILSGSEQRQRESRGAMTSLIGPKARGNIRFGNFQDGRLPAQYREVKEFFESLKALARPDLILCHEREDRHQDHRIVNEMVWNSFRDHLVFEYEIPKWDGGLGQPNVYVPVTAAQAQKKVRALLRAYRTQSNRDWFTAETFMAMLRLRGIECRAPSGLAEAFYGRKLRISRF</sequence>
<gene>
    <name evidence="1" type="ORF">ACG33_10065</name>
</gene>
<dbReference type="SUPFAM" id="SSF102588">
    <property type="entry name" value="LmbE-like"/>
    <property type="match status" value="1"/>
</dbReference>
<dbReference type="KEGG" id="sdf:ACG33_10065"/>
<organism evidence="1 2">
    <name type="scientific">Steroidobacter denitrificans</name>
    <dbReference type="NCBI Taxonomy" id="465721"/>
    <lineage>
        <taxon>Bacteria</taxon>
        <taxon>Pseudomonadati</taxon>
        <taxon>Pseudomonadota</taxon>
        <taxon>Gammaproteobacteria</taxon>
        <taxon>Steroidobacterales</taxon>
        <taxon>Steroidobacteraceae</taxon>
        <taxon>Steroidobacter</taxon>
    </lineage>
</organism>
<dbReference type="AlphaFoldDB" id="A0A127FCW1"/>
<dbReference type="GO" id="GO:0016811">
    <property type="term" value="F:hydrolase activity, acting on carbon-nitrogen (but not peptide) bonds, in linear amides"/>
    <property type="evidence" value="ECO:0007669"/>
    <property type="project" value="TreeGrafter"/>
</dbReference>
<reference evidence="1 2" key="1">
    <citation type="submission" date="2015-06" db="EMBL/GenBank/DDBJ databases">
        <title>A Comprehensive Approach to Explore the Metabolic and Phylogenetic Diversity of Bacterial Steroid Degradation in the Environment: Testosterone as an Example.</title>
        <authorList>
            <person name="Yang F.-C."/>
            <person name="Chen Y.-L."/>
            <person name="Yu C.-P."/>
            <person name="Tang S.-L."/>
            <person name="Wang P.-H."/>
            <person name="Ismail W."/>
            <person name="Wang C.-H."/>
            <person name="Yang C.-Y."/>
            <person name="Chiang Y.-R."/>
        </authorList>
    </citation>
    <scope>NUCLEOTIDE SEQUENCE [LARGE SCALE GENOMIC DNA]</scope>
    <source>
        <strain evidence="1 2">DSM 18526</strain>
    </source>
</reference>
<keyword evidence="2" id="KW-1185">Reference proteome</keyword>
<proteinExistence type="predicted"/>